<evidence type="ECO:0000313" key="5">
    <source>
        <dbReference type="Proteomes" id="UP000253752"/>
    </source>
</evidence>
<dbReference type="InterPro" id="IPR006638">
    <property type="entry name" value="Elp3/MiaA/NifB-like_rSAM"/>
</dbReference>
<reference evidence="5 6" key="1">
    <citation type="journal article" date="2018" name="Elife">
        <title>Discovery and characterization of a prevalent human gut bacterial enzyme sufficient for the inactivation of a family of plant toxins.</title>
        <authorList>
            <person name="Koppel N."/>
            <person name="Bisanz J.E."/>
            <person name="Pandelia M.E."/>
            <person name="Turnbaugh P.J."/>
            <person name="Balskus E.P."/>
        </authorList>
    </citation>
    <scope>NUCLEOTIDE SEQUENCE [LARGE SCALE GENOMIC DNA]</scope>
    <source>
        <strain evidence="4 6">FAA1-1-60AUCSF</strain>
        <strain evidence="3 5">MR1 #12</strain>
    </source>
</reference>
<dbReference type="PANTHER" id="PTHR13932">
    <property type="entry name" value="COPROPORPHYRINIGEN III OXIDASE"/>
    <property type="match status" value="1"/>
</dbReference>
<evidence type="ECO:0000313" key="6">
    <source>
        <dbReference type="Proteomes" id="UP000253857"/>
    </source>
</evidence>
<feature type="domain" description="Elp3/MiaA/NifB-like radical SAM core" evidence="2">
    <location>
        <begin position="3"/>
        <end position="219"/>
    </location>
</feature>
<dbReference type="InterPro" id="IPR034505">
    <property type="entry name" value="Coproporphyrinogen-III_oxidase"/>
</dbReference>
<dbReference type="SMART" id="SM00729">
    <property type="entry name" value="Elp3"/>
    <property type="match status" value="1"/>
</dbReference>
<dbReference type="GO" id="GO:0051539">
    <property type="term" value="F:4 iron, 4 sulfur cluster binding"/>
    <property type="evidence" value="ECO:0007669"/>
    <property type="project" value="TreeGrafter"/>
</dbReference>
<dbReference type="GO" id="GO:0003824">
    <property type="term" value="F:catalytic activity"/>
    <property type="evidence" value="ECO:0007669"/>
    <property type="project" value="InterPro"/>
</dbReference>
<comment type="caution">
    <text evidence="3">The sequence shown here is derived from an EMBL/GenBank/DDBJ whole genome shotgun (WGS) entry which is preliminary data.</text>
</comment>
<proteinExistence type="predicted"/>
<dbReference type="GO" id="GO:0006779">
    <property type="term" value="P:porphyrin-containing compound biosynthetic process"/>
    <property type="evidence" value="ECO:0007669"/>
    <property type="project" value="TreeGrafter"/>
</dbReference>
<evidence type="ECO:0000313" key="4">
    <source>
        <dbReference type="EMBL" id="RDB80314.1"/>
    </source>
</evidence>
<evidence type="ECO:0000256" key="1">
    <source>
        <dbReference type="ARBA" id="ARBA00017228"/>
    </source>
</evidence>
<name>A0A369MLR1_EGGLN</name>
<accession>A0A369MLR1</accession>
<dbReference type="RefSeq" id="WP_015760023.1">
    <property type="nucleotide sequence ID" value="NZ_AP031442.1"/>
</dbReference>
<evidence type="ECO:0000313" key="3">
    <source>
        <dbReference type="EMBL" id="RDB74407.1"/>
    </source>
</evidence>
<dbReference type="EMBL" id="PPTX01000039">
    <property type="protein sequence ID" value="RDB74407.1"/>
    <property type="molecule type" value="Genomic_DNA"/>
</dbReference>
<dbReference type="OMA" id="AGWATCE"/>
<gene>
    <name evidence="4" type="ORF">C1871_15695</name>
    <name evidence="3" type="ORF">C1872_15260</name>
</gene>
<dbReference type="SFLD" id="SFLDG01065">
    <property type="entry name" value="anaerobic_coproporphyrinogen-I"/>
    <property type="match status" value="1"/>
</dbReference>
<evidence type="ECO:0000259" key="2">
    <source>
        <dbReference type="SMART" id="SM00729"/>
    </source>
</evidence>
<dbReference type="EMBL" id="PPTY01000070">
    <property type="protein sequence ID" value="RDB80314.1"/>
    <property type="molecule type" value="Genomic_DNA"/>
</dbReference>
<dbReference type="SUPFAM" id="SSF102114">
    <property type="entry name" value="Radical SAM enzymes"/>
    <property type="match status" value="1"/>
</dbReference>
<dbReference type="AlphaFoldDB" id="A0A369MLR1"/>
<dbReference type="Proteomes" id="UP000253857">
    <property type="component" value="Unassembled WGS sequence"/>
</dbReference>
<keyword evidence="3" id="KW-0675">Receptor</keyword>
<protein>
    <recommendedName>
        <fullName evidence="1">Heme chaperone HemW</fullName>
    </recommendedName>
</protein>
<dbReference type="PANTHER" id="PTHR13932:SF5">
    <property type="entry name" value="RADICAL S-ADENOSYL METHIONINE DOMAIN-CONTAINING PROTEIN 1, MITOCHONDRIAL"/>
    <property type="match status" value="1"/>
</dbReference>
<dbReference type="SFLD" id="SFLDS00029">
    <property type="entry name" value="Radical_SAM"/>
    <property type="match status" value="1"/>
</dbReference>
<organism evidence="3 5">
    <name type="scientific">Eggerthella lenta</name>
    <name type="common">Eubacterium lentum</name>
    <dbReference type="NCBI Taxonomy" id="84112"/>
    <lineage>
        <taxon>Bacteria</taxon>
        <taxon>Bacillati</taxon>
        <taxon>Actinomycetota</taxon>
        <taxon>Coriobacteriia</taxon>
        <taxon>Eggerthellales</taxon>
        <taxon>Eggerthellaceae</taxon>
        <taxon>Eggerthella</taxon>
    </lineage>
</organism>
<sequence>MNELHVDLSFPYCPRRCDYCDSLVATGRVADFERYADALVRELRAAAPEARGRIVMSVRFSGGSPVLMPPKALARVMDELRNAFEVAPDADAALQATCAGLSFDALGHYRKAGITFLELGQETFDGVQHDALGLCYPMNSYIDARQLLTFCSWDGLGMSLLYGLPGQNRVNLSTSIVNAVGFGAREIALAPLRLRPGSALHERYAEHPERFDALPRKAWPTDDERLALRAAGEEQLVAGGFTRVTQHLFSADGTLRASQRARCDDVDRLGVGAGAWSKLDGVVSRSTGDLTRYLAHAEDVRAITAAADVLTPVEASCRYVAGRLFAAEGFSHTEHERRFGASLPVPLRAELERLAEAGWATCEGDRWKLTCEGGHRYDDAVRRLAAAAQAEKEAAGHRGAGASPRVAASA</sequence>
<dbReference type="Proteomes" id="UP000253752">
    <property type="component" value="Unassembled WGS sequence"/>
</dbReference>
<dbReference type="InterPro" id="IPR007197">
    <property type="entry name" value="rSAM"/>
</dbReference>
<dbReference type="GO" id="GO:0005737">
    <property type="term" value="C:cytoplasm"/>
    <property type="evidence" value="ECO:0007669"/>
    <property type="project" value="TreeGrafter"/>
</dbReference>
<dbReference type="InterPro" id="IPR058240">
    <property type="entry name" value="rSAM_sf"/>
</dbReference>
<dbReference type="CDD" id="cd01335">
    <property type="entry name" value="Radical_SAM"/>
    <property type="match status" value="1"/>
</dbReference>
<dbReference type="Pfam" id="PF04055">
    <property type="entry name" value="Radical_SAM"/>
    <property type="match status" value="1"/>
</dbReference>